<proteinExistence type="predicted"/>
<dbReference type="PANTHER" id="PTHR11820">
    <property type="entry name" value="ACYLPYRUVASE"/>
    <property type="match status" value="1"/>
</dbReference>
<keyword evidence="1" id="KW-0479">Metal-binding</keyword>
<feature type="domain" description="Fumarylacetoacetase-like C-terminal" evidence="2">
    <location>
        <begin position="25"/>
        <end position="176"/>
    </location>
</feature>
<dbReference type="GO" id="GO:0046872">
    <property type="term" value="F:metal ion binding"/>
    <property type="evidence" value="ECO:0007669"/>
    <property type="project" value="UniProtKB-KW"/>
</dbReference>
<feature type="non-terminal residue" evidence="3">
    <location>
        <position position="176"/>
    </location>
</feature>
<dbReference type="SUPFAM" id="SSF56529">
    <property type="entry name" value="FAH"/>
    <property type="match status" value="1"/>
</dbReference>
<dbReference type="EMBL" id="UINC01176915">
    <property type="protein sequence ID" value="SVD84274.1"/>
    <property type="molecule type" value="Genomic_DNA"/>
</dbReference>
<evidence type="ECO:0000313" key="3">
    <source>
        <dbReference type="EMBL" id="SVD84274.1"/>
    </source>
</evidence>
<organism evidence="3">
    <name type="scientific">marine metagenome</name>
    <dbReference type="NCBI Taxonomy" id="408172"/>
    <lineage>
        <taxon>unclassified sequences</taxon>
        <taxon>metagenomes</taxon>
        <taxon>ecological metagenomes</taxon>
    </lineage>
</organism>
<dbReference type="InterPro" id="IPR011234">
    <property type="entry name" value="Fumarylacetoacetase-like_C"/>
</dbReference>
<gene>
    <name evidence="3" type="ORF">METZ01_LOCUS437128</name>
</gene>
<evidence type="ECO:0000256" key="1">
    <source>
        <dbReference type="ARBA" id="ARBA00022723"/>
    </source>
</evidence>
<reference evidence="3" key="1">
    <citation type="submission" date="2018-05" db="EMBL/GenBank/DDBJ databases">
        <authorList>
            <person name="Lanie J.A."/>
            <person name="Ng W.-L."/>
            <person name="Kazmierczak K.M."/>
            <person name="Andrzejewski T.M."/>
            <person name="Davidsen T.M."/>
            <person name="Wayne K.J."/>
            <person name="Tettelin H."/>
            <person name="Glass J.I."/>
            <person name="Rusch D."/>
            <person name="Podicherti R."/>
            <person name="Tsui H.-C.T."/>
            <person name="Winkler M.E."/>
        </authorList>
    </citation>
    <scope>NUCLEOTIDE SEQUENCE</scope>
</reference>
<dbReference type="Pfam" id="PF01557">
    <property type="entry name" value="FAA_hydrolase"/>
    <property type="match status" value="1"/>
</dbReference>
<evidence type="ECO:0000259" key="2">
    <source>
        <dbReference type="Pfam" id="PF01557"/>
    </source>
</evidence>
<dbReference type="PANTHER" id="PTHR11820:SF90">
    <property type="entry name" value="FLUTATHIONE S-TRANSFERASE"/>
    <property type="match status" value="1"/>
</dbReference>
<sequence length="176" mass="19724">MHLFDLPQPSVPVVDSSSLFPVRRIYCIGRNYGKHVEEMGYDLNRSRPFYFSKPADAIVLSKGTVNYPPQTEELHYEMELVVAIGKAGRDIAVGKSYDHVFGYAAGIDMTRRDLQHGAKKTGQPWEMAKGFDQSAPISSIHPVSEIGHPSDARIWLSVNGEIRQDANINELIWNVP</sequence>
<protein>
    <recommendedName>
        <fullName evidence="2">Fumarylacetoacetase-like C-terminal domain-containing protein</fullName>
    </recommendedName>
</protein>
<dbReference type="GO" id="GO:0018773">
    <property type="term" value="F:acetylpyruvate hydrolase activity"/>
    <property type="evidence" value="ECO:0007669"/>
    <property type="project" value="TreeGrafter"/>
</dbReference>
<dbReference type="AlphaFoldDB" id="A0A382YM37"/>
<name>A0A382YM37_9ZZZZ</name>
<dbReference type="Gene3D" id="3.90.850.10">
    <property type="entry name" value="Fumarylacetoacetase-like, C-terminal domain"/>
    <property type="match status" value="1"/>
</dbReference>
<accession>A0A382YM37</accession>
<dbReference type="InterPro" id="IPR036663">
    <property type="entry name" value="Fumarylacetoacetase_C_sf"/>
</dbReference>